<dbReference type="Proteomes" id="UP000799118">
    <property type="component" value="Unassembled WGS sequence"/>
</dbReference>
<protein>
    <submittedName>
        <fullName evidence="6">RabGAP/TBC</fullName>
    </submittedName>
</protein>
<feature type="compositionally biased region" description="Low complexity" evidence="4">
    <location>
        <begin position="8"/>
        <end position="25"/>
    </location>
</feature>
<reference evidence="6" key="1">
    <citation type="journal article" date="2019" name="Environ. Microbiol.">
        <title>Fungal ecological strategies reflected in gene transcription - a case study of two litter decomposers.</title>
        <authorList>
            <person name="Barbi F."/>
            <person name="Kohler A."/>
            <person name="Barry K."/>
            <person name="Baskaran P."/>
            <person name="Daum C."/>
            <person name="Fauchery L."/>
            <person name="Ihrmark K."/>
            <person name="Kuo A."/>
            <person name="LaButti K."/>
            <person name="Lipzen A."/>
            <person name="Morin E."/>
            <person name="Grigoriev I.V."/>
            <person name="Henrissat B."/>
            <person name="Lindahl B."/>
            <person name="Martin F."/>
        </authorList>
    </citation>
    <scope>NUCLEOTIDE SEQUENCE</scope>
    <source>
        <strain evidence="6">JB14</strain>
    </source>
</reference>
<sequence length="551" mass="62326">MSTDQLESTSSSVLPAASAPPASLDALFSPQNATFAEATKAHVRDSIAESELSDVSLDDENLEDLEVDHGSSDEPLELSKPFDLDLEAALSPSASSSHKKSASLTTIHSDRHLSLLVNRDEQRGSVDGQHKLQEEFARMQKEQVDGDHEDAPATPGLGPSIDWDFWGAVISDYQKFASERSEDLAQAIAKGIPGTLRGMMWQLMAASKDPELESTYLKLLKESSIHEKAILRDLGRTFPHHDFFTDGQGIGQENLYNVLKAYSIYDPQVGYCQGLPFIVAILLLNMPDEEAFSLLVRLMQVYDLRGHFLPEMPKLQLRLFDRLIEEMLPVLHVHFLRQGIKSSMFLYRFPLDIVFRIYDNCLASGIEAIFGFSIALLHKNEDLLLELKFDDILAFLNTKLFDRYKARSFFEAQREAKESYRVDEFVNDAVSLRITPFMLDSYSHEYEDKIRETNKHAVEVDELRNSNRSLSTQVKTLETSLAQLNVEHVELLNELVKARLRNEEMEGELVRYKLLYAEAMHENQDAQSSHRISLNQMLSGFKRGSSSSTPS</sequence>
<evidence type="ECO:0000256" key="2">
    <source>
        <dbReference type="ARBA" id="ARBA00023054"/>
    </source>
</evidence>
<evidence type="ECO:0000256" key="4">
    <source>
        <dbReference type="SAM" id="MobiDB-lite"/>
    </source>
</evidence>
<feature type="region of interest" description="Disordered" evidence="4">
    <location>
        <begin position="51"/>
        <end position="78"/>
    </location>
</feature>
<evidence type="ECO:0000256" key="1">
    <source>
        <dbReference type="ARBA" id="ARBA00022468"/>
    </source>
</evidence>
<evidence type="ECO:0000313" key="7">
    <source>
        <dbReference type="Proteomes" id="UP000799118"/>
    </source>
</evidence>
<dbReference type="AlphaFoldDB" id="A0A6A4ISA1"/>
<proteinExistence type="predicted"/>
<dbReference type="FunFam" id="1.10.10.750:FF:000003">
    <property type="entry name" value="GTPase activating protein (Evi5)"/>
    <property type="match status" value="1"/>
</dbReference>
<dbReference type="OrthoDB" id="295078at2759"/>
<feature type="coiled-coil region" evidence="3">
    <location>
        <begin position="460"/>
        <end position="522"/>
    </location>
</feature>
<accession>A0A6A4ISA1</accession>
<keyword evidence="7" id="KW-1185">Reference proteome</keyword>
<dbReference type="PANTHER" id="PTHR47219">
    <property type="entry name" value="RAB GTPASE-ACTIVATING PROTEIN 1-LIKE"/>
    <property type="match status" value="1"/>
</dbReference>
<name>A0A6A4ISA1_9AGAR</name>
<gene>
    <name evidence="6" type="ORF">BT96DRAFT_961356</name>
</gene>
<dbReference type="InterPro" id="IPR035969">
    <property type="entry name" value="Rab-GAP_TBC_sf"/>
</dbReference>
<dbReference type="Gene3D" id="1.10.8.270">
    <property type="entry name" value="putative rabgap domain of human tbc1 domain family member 14 like domains"/>
    <property type="match status" value="1"/>
</dbReference>
<dbReference type="GO" id="GO:0005096">
    <property type="term" value="F:GTPase activator activity"/>
    <property type="evidence" value="ECO:0007669"/>
    <property type="project" value="UniProtKB-KW"/>
</dbReference>
<evidence type="ECO:0000259" key="5">
    <source>
        <dbReference type="PROSITE" id="PS50086"/>
    </source>
</evidence>
<feature type="domain" description="Rab-GAP TBC" evidence="5">
    <location>
        <begin position="191"/>
        <end position="379"/>
    </location>
</feature>
<dbReference type="EMBL" id="ML769383">
    <property type="protein sequence ID" value="KAE9411468.1"/>
    <property type="molecule type" value="Genomic_DNA"/>
</dbReference>
<dbReference type="Gene3D" id="1.10.472.80">
    <property type="entry name" value="Ypt/Rab-GAP domain of gyp1p, domain 3"/>
    <property type="match status" value="1"/>
</dbReference>
<keyword evidence="2 3" id="KW-0175">Coiled coil</keyword>
<keyword evidence="1" id="KW-0343">GTPase activation</keyword>
<feature type="region of interest" description="Disordered" evidence="4">
    <location>
        <begin position="1"/>
        <end position="25"/>
    </location>
</feature>
<organism evidence="6 7">
    <name type="scientific">Gymnopus androsaceus JB14</name>
    <dbReference type="NCBI Taxonomy" id="1447944"/>
    <lineage>
        <taxon>Eukaryota</taxon>
        <taxon>Fungi</taxon>
        <taxon>Dikarya</taxon>
        <taxon>Basidiomycota</taxon>
        <taxon>Agaricomycotina</taxon>
        <taxon>Agaricomycetes</taxon>
        <taxon>Agaricomycetidae</taxon>
        <taxon>Agaricales</taxon>
        <taxon>Marasmiineae</taxon>
        <taxon>Omphalotaceae</taxon>
        <taxon>Gymnopus</taxon>
    </lineage>
</organism>
<dbReference type="GO" id="GO:0031267">
    <property type="term" value="F:small GTPase binding"/>
    <property type="evidence" value="ECO:0007669"/>
    <property type="project" value="TreeGrafter"/>
</dbReference>
<dbReference type="InterPro" id="IPR050302">
    <property type="entry name" value="Rab_GAP_TBC_domain"/>
</dbReference>
<dbReference type="FunFam" id="1.10.8.270:FF:000001">
    <property type="entry name" value="TBC1 domain family member 1"/>
    <property type="match status" value="1"/>
</dbReference>
<dbReference type="SMART" id="SM00164">
    <property type="entry name" value="TBC"/>
    <property type="match status" value="1"/>
</dbReference>
<evidence type="ECO:0000313" key="6">
    <source>
        <dbReference type="EMBL" id="KAE9411468.1"/>
    </source>
</evidence>
<evidence type="ECO:0000256" key="3">
    <source>
        <dbReference type="SAM" id="Coils"/>
    </source>
</evidence>
<dbReference type="InterPro" id="IPR000195">
    <property type="entry name" value="Rab-GAP-TBC_dom"/>
</dbReference>
<dbReference type="Pfam" id="PF23436">
    <property type="entry name" value="RabGap-TBC_2"/>
    <property type="match status" value="1"/>
</dbReference>
<dbReference type="PANTHER" id="PTHR47219:SF9">
    <property type="entry name" value="GTPASE ACTIVATING PROTEIN AND CENTROSOME-ASSOCIATED, ISOFORM B"/>
    <property type="match status" value="1"/>
</dbReference>
<feature type="compositionally biased region" description="Acidic residues" evidence="4">
    <location>
        <begin position="56"/>
        <end position="66"/>
    </location>
</feature>
<dbReference type="PROSITE" id="PS50086">
    <property type="entry name" value="TBC_RABGAP"/>
    <property type="match status" value="1"/>
</dbReference>
<dbReference type="SUPFAM" id="SSF47923">
    <property type="entry name" value="Ypt/Rab-GAP domain of gyp1p"/>
    <property type="match status" value="2"/>
</dbReference>
<dbReference type="Gene3D" id="1.10.10.750">
    <property type="entry name" value="Ypt/Rab-GAP domain of gyp1p, domain 1"/>
    <property type="match status" value="1"/>
</dbReference>